<proteinExistence type="predicted"/>
<keyword evidence="1" id="KW-0472">Membrane</keyword>
<evidence type="ECO:0000256" key="1">
    <source>
        <dbReference type="SAM" id="Phobius"/>
    </source>
</evidence>
<evidence type="ECO:0000313" key="3">
    <source>
        <dbReference type="Proteomes" id="UP001434337"/>
    </source>
</evidence>
<keyword evidence="3" id="KW-1185">Reference proteome</keyword>
<organism evidence="2 3">
    <name type="scientific">Propioniciclava soli</name>
    <dbReference type="NCBI Taxonomy" id="2775081"/>
    <lineage>
        <taxon>Bacteria</taxon>
        <taxon>Bacillati</taxon>
        <taxon>Actinomycetota</taxon>
        <taxon>Actinomycetes</taxon>
        <taxon>Propionibacteriales</taxon>
        <taxon>Propionibacteriaceae</taxon>
        <taxon>Propioniciclava</taxon>
    </lineage>
</organism>
<name>A0ABZ3C5J6_9ACTN</name>
<feature type="transmembrane region" description="Helical" evidence="1">
    <location>
        <begin position="56"/>
        <end position="79"/>
    </location>
</feature>
<evidence type="ECO:0000313" key="2">
    <source>
        <dbReference type="EMBL" id="WZW97514.1"/>
    </source>
</evidence>
<evidence type="ECO:0008006" key="4">
    <source>
        <dbReference type="Google" id="ProtNLM"/>
    </source>
</evidence>
<keyword evidence="1" id="KW-0812">Transmembrane</keyword>
<reference evidence="2 3" key="1">
    <citation type="journal article" date="2023" name="Environ Microbiome">
        <title>A coral-associated actinobacterium mitigates coral bleaching under heat stress.</title>
        <authorList>
            <person name="Li J."/>
            <person name="Zou Y."/>
            <person name="Li Q."/>
            <person name="Zhang J."/>
            <person name="Bourne D.G."/>
            <person name="Lyu Y."/>
            <person name="Liu C."/>
            <person name="Zhang S."/>
        </authorList>
    </citation>
    <scope>NUCLEOTIDE SEQUENCE [LARGE SCALE GENOMIC DNA]</scope>
    <source>
        <strain evidence="2 3">SCSIO 13291</strain>
    </source>
</reference>
<keyword evidence="1" id="KW-1133">Transmembrane helix</keyword>
<feature type="transmembrane region" description="Helical" evidence="1">
    <location>
        <begin position="25"/>
        <end position="49"/>
    </location>
</feature>
<feature type="transmembrane region" description="Helical" evidence="1">
    <location>
        <begin position="85"/>
        <end position="105"/>
    </location>
</feature>
<dbReference type="EMBL" id="CP115965">
    <property type="protein sequence ID" value="WZW97514.1"/>
    <property type="molecule type" value="Genomic_DNA"/>
</dbReference>
<gene>
    <name evidence="2" type="ORF">PCC79_11440</name>
</gene>
<accession>A0ABZ3C5J6</accession>
<dbReference type="RefSeq" id="WP_342371885.1">
    <property type="nucleotide sequence ID" value="NZ_CP115965.1"/>
</dbReference>
<protein>
    <recommendedName>
        <fullName evidence="4">Major facilitator superfamily (MFS) profile domain-containing protein</fullName>
    </recommendedName>
</protein>
<dbReference type="Proteomes" id="UP001434337">
    <property type="component" value="Chromosome"/>
</dbReference>
<sequence length="106" mass="10733">MTAQPDNTYARRPATPPWGPGWARLLAGMATLFPLGLAGTGIITMTAAVGSASLQWIGIGLATVLLGAAIAAPLGVFLAKGGKPWFVTGTALVVLLAATLLVFAFL</sequence>